<dbReference type="Gene3D" id="1.10.1740.10">
    <property type="match status" value="1"/>
</dbReference>
<keyword evidence="9" id="KW-1185">Reference proteome</keyword>
<organism evidence="8 9">
    <name type="scientific">Butyrivibrio hungatei</name>
    <dbReference type="NCBI Taxonomy" id="185008"/>
    <lineage>
        <taxon>Bacteria</taxon>
        <taxon>Bacillati</taxon>
        <taxon>Bacillota</taxon>
        <taxon>Clostridia</taxon>
        <taxon>Lachnospirales</taxon>
        <taxon>Lachnospiraceae</taxon>
        <taxon>Butyrivibrio</taxon>
    </lineage>
</organism>
<dbReference type="OrthoDB" id="9795666at2"/>
<dbReference type="InterPro" id="IPR014284">
    <property type="entry name" value="RNA_pol_sigma-70_dom"/>
</dbReference>
<dbReference type="Pfam" id="PF04542">
    <property type="entry name" value="Sigma70_r2"/>
    <property type="match status" value="1"/>
</dbReference>
<dbReference type="Pfam" id="PF08281">
    <property type="entry name" value="Sigma70_r4_2"/>
    <property type="match status" value="1"/>
</dbReference>
<proteinExistence type="inferred from homology"/>
<dbReference type="Gene3D" id="1.10.10.10">
    <property type="entry name" value="Winged helix-like DNA-binding domain superfamily/Winged helix DNA-binding domain"/>
    <property type="match status" value="1"/>
</dbReference>
<comment type="similarity">
    <text evidence="1">Belongs to the sigma-70 factor family. ECF subfamily.</text>
</comment>
<dbReference type="SUPFAM" id="SSF88659">
    <property type="entry name" value="Sigma3 and sigma4 domains of RNA polymerase sigma factors"/>
    <property type="match status" value="1"/>
</dbReference>
<dbReference type="RefSeq" id="WP_071175954.1">
    <property type="nucleotide sequence ID" value="NZ_CP017831.1"/>
</dbReference>
<dbReference type="CDD" id="cd06171">
    <property type="entry name" value="Sigma70_r4"/>
    <property type="match status" value="1"/>
</dbReference>
<sequence length="152" mass="17833">MNPEISVLYEKLHNELVKWCCLMTGSYDTAEELVQEGFVKAIEHWDTLKSLAFHQQRAWLYQTIKHLFIDSVRKNKREFLTNEVPETTTSFDYSEKEWMELINSLPPLEGKVLLLRYVEGFTSNQIGTLLKIPPGTVRSKLHDARKHLRNKL</sequence>
<dbReference type="PANTHER" id="PTHR43133">
    <property type="entry name" value="RNA POLYMERASE ECF-TYPE SIGMA FACTO"/>
    <property type="match status" value="1"/>
</dbReference>
<reference evidence="9" key="1">
    <citation type="submission" date="2016-10" db="EMBL/GenBank/DDBJ databases">
        <title>The complete genome sequence of the rumen bacterium Butyrivibrio hungatei MB2003.</title>
        <authorList>
            <person name="Palevich N."/>
            <person name="Kelly W.J."/>
            <person name="Leahy S.C."/>
            <person name="Altermann E."/>
            <person name="Rakonjac J."/>
            <person name="Attwood G.T."/>
        </authorList>
    </citation>
    <scope>NUCLEOTIDE SEQUENCE [LARGE SCALE GENOMIC DNA]</scope>
    <source>
        <strain evidence="9">MB2003</strain>
    </source>
</reference>
<keyword evidence="3" id="KW-0731">Sigma factor</keyword>
<dbReference type="GO" id="GO:0016987">
    <property type="term" value="F:sigma factor activity"/>
    <property type="evidence" value="ECO:0007669"/>
    <property type="project" value="UniProtKB-KW"/>
</dbReference>
<keyword evidence="2" id="KW-0805">Transcription regulation</keyword>
<dbReference type="SUPFAM" id="SSF88946">
    <property type="entry name" value="Sigma2 domain of RNA polymerase sigma factors"/>
    <property type="match status" value="1"/>
</dbReference>
<dbReference type="EMBL" id="CP017831">
    <property type="protein sequence ID" value="AOZ96248.1"/>
    <property type="molecule type" value="Genomic_DNA"/>
</dbReference>
<dbReference type="InterPro" id="IPR039425">
    <property type="entry name" value="RNA_pol_sigma-70-like"/>
</dbReference>
<dbReference type="InterPro" id="IPR036388">
    <property type="entry name" value="WH-like_DNA-bd_sf"/>
</dbReference>
<dbReference type="InterPro" id="IPR013324">
    <property type="entry name" value="RNA_pol_sigma_r3/r4-like"/>
</dbReference>
<evidence type="ECO:0000259" key="7">
    <source>
        <dbReference type="Pfam" id="PF08281"/>
    </source>
</evidence>
<accession>A0A1D9P0U8</accession>
<keyword evidence="5" id="KW-0804">Transcription</keyword>
<evidence type="ECO:0000256" key="4">
    <source>
        <dbReference type="ARBA" id="ARBA00023125"/>
    </source>
</evidence>
<evidence type="ECO:0000259" key="6">
    <source>
        <dbReference type="Pfam" id="PF04542"/>
    </source>
</evidence>
<evidence type="ECO:0000256" key="5">
    <source>
        <dbReference type="ARBA" id="ARBA00023163"/>
    </source>
</evidence>
<evidence type="ECO:0000256" key="1">
    <source>
        <dbReference type="ARBA" id="ARBA00010641"/>
    </source>
</evidence>
<protein>
    <submittedName>
        <fullName evidence="8">RNA polymerase sigma factor sigma-70 family</fullName>
    </submittedName>
</protein>
<dbReference type="Proteomes" id="UP000179284">
    <property type="component" value="Chromosome I"/>
</dbReference>
<gene>
    <name evidence="8" type="ORF">bhn_I1214</name>
</gene>
<dbReference type="InterPro" id="IPR013325">
    <property type="entry name" value="RNA_pol_sigma_r2"/>
</dbReference>
<feature type="domain" description="RNA polymerase sigma-70 region 2" evidence="6">
    <location>
        <begin position="8"/>
        <end position="77"/>
    </location>
</feature>
<dbReference type="KEGG" id="bhu:bhn_I1214"/>
<keyword evidence="4" id="KW-0238">DNA-binding</keyword>
<dbReference type="GO" id="GO:0003677">
    <property type="term" value="F:DNA binding"/>
    <property type="evidence" value="ECO:0007669"/>
    <property type="project" value="UniProtKB-KW"/>
</dbReference>
<name>A0A1D9P0U8_9FIRM</name>
<dbReference type="PANTHER" id="PTHR43133:SF8">
    <property type="entry name" value="RNA POLYMERASE SIGMA FACTOR HI_1459-RELATED"/>
    <property type="match status" value="1"/>
</dbReference>
<evidence type="ECO:0000313" key="8">
    <source>
        <dbReference type="EMBL" id="AOZ96248.1"/>
    </source>
</evidence>
<dbReference type="GO" id="GO:0006352">
    <property type="term" value="P:DNA-templated transcription initiation"/>
    <property type="evidence" value="ECO:0007669"/>
    <property type="project" value="InterPro"/>
</dbReference>
<feature type="domain" description="RNA polymerase sigma factor 70 region 4 type 2" evidence="7">
    <location>
        <begin position="97"/>
        <end position="148"/>
    </location>
</feature>
<dbReference type="InterPro" id="IPR007627">
    <property type="entry name" value="RNA_pol_sigma70_r2"/>
</dbReference>
<evidence type="ECO:0000256" key="2">
    <source>
        <dbReference type="ARBA" id="ARBA00023015"/>
    </source>
</evidence>
<evidence type="ECO:0000313" key="9">
    <source>
        <dbReference type="Proteomes" id="UP000179284"/>
    </source>
</evidence>
<dbReference type="InterPro" id="IPR013249">
    <property type="entry name" value="RNA_pol_sigma70_r4_t2"/>
</dbReference>
<dbReference type="NCBIfam" id="TIGR02937">
    <property type="entry name" value="sigma70-ECF"/>
    <property type="match status" value="1"/>
</dbReference>
<dbReference type="AlphaFoldDB" id="A0A1D9P0U8"/>
<evidence type="ECO:0000256" key="3">
    <source>
        <dbReference type="ARBA" id="ARBA00023082"/>
    </source>
</evidence>